<comment type="caution">
    <text evidence="9">The sequence shown here is derived from an EMBL/GenBank/DDBJ whole genome shotgun (WGS) entry which is preliminary data.</text>
</comment>
<feature type="transmembrane region" description="Helical" evidence="7">
    <location>
        <begin position="349"/>
        <end position="367"/>
    </location>
</feature>
<accession>A0ABN9YRK7</accession>
<gene>
    <name evidence="9" type="ORF">R53137_KAKDMLNK_00789</name>
</gene>
<dbReference type="CDD" id="cd17503">
    <property type="entry name" value="MFS_LmrB_MDR_like"/>
    <property type="match status" value="1"/>
</dbReference>
<comment type="subcellular location">
    <subcellularLocation>
        <location evidence="1">Cell membrane</location>
        <topology evidence="1">Multi-pass membrane protein</topology>
    </subcellularLocation>
</comment>
<dbReference type="PANTHER" id="PTHR42718">
    <property type="entry name" value="MAJOR FACILITATOR SUPERFAMILY MULTIDRUG TRANSPORTER MFSC"/>
    <property type="match status" value="1"/>
</dbReference>
<feature type="transmembrane region" description="Helical" evidence="7">
    <location>
        <begin position="80"/>
        <end position="100"/>
    </location>
</feature>
<feature type="transmembrane region" description="Helical" evidence="7">
    <location>
        <begin position="215"/>
        <end position="232"/>
    </location>
</feature>
<evidence type="ECO:0000256" key="6">
    <source>
        <dbReference type="ARBA" id="ARBA00023136"/>
    </source>
</evidence>
<dbReference type="InterPro" id="IPR036259">
    <property type="entry name" value="MFS_trans_sf"/>
</dbReference>
<feature type="transmembrane region" description="Helical" evidence="7">
    <location>
        <begin position="143"/>
        <end position="165"/>
    </location>
</feature>
<dbReference type="Proteomes" id="UP001314262">
    <property type="component" value="Unassembled WGS sequence"/>
</dbReference>
<evidence type="ECO:0000256" key="1">
    <source>
        <dbReference type="ARBA" id="ARBA00004651"/>
    </source>
</evidence>
<dbReference type="Pfam" id="PF07690">
    <property type="entry name" value="MFS_1"/>
    <property type="match status" value="1"/>
</dbReference>
<keyword evidence="5 7" id="KW-1133">Transmembrane helix</keyword>
<name>A0ABN9YRK7_9LACO</name>
<evidence type="ECO:0000256" key="2">
    <source>
        <dbReference type="ARBA" id="ARBA00022448"/>
    </source>
</evidence>
<keyword evidence="3" id="KW-1003">Cell membrane</keyword>
<dbReference type="Gene3D" id="1.20.1250.20">
    <property type="entry name" value="MFS general substrate transporter like domains"/>
    <property type="match status" value="2"/>
</dbReference>
<dbReference type="RefSeq" id="WP_203618796.1">
    <property type="nucleotide sequence ID" value="NZ_BOJU01000003.1"/>
</dbReference>
<dbReference type="NCBIfam" id="TIGR00711">
    <property type="entry name" value="efflux_EmrB"/>
    <property type="match status" value="1"/>
</dbReference>
<dbReference type="InterPro" id="IPR004638">
    <property type="entry name" value="EmrB-like"/>
</dbReference>
<reference evidence="9 10" key="1">
    <citation type="submission" date="2023-10" db="EMBL/GenBank/DDBJ databases">
        <authorList>
            <person name="Botero Cardona J."/>
        </authorList>
    </citation>
    <scope>NUCLEOTIDE SEQUENCE [LARGE SCALE GENOMIC DNA]</scope>
    <source>
        <strain evidence="9 10">R-53137</strain>
    </source>
</reference>
<proteinExistence type="predicted"/>
<dbReference type="InterPro" id="IPR011701">
    <property type="entry name" value="MFS"/>
</dbReference>
<dbReference type="EMBL" id="CAUZLT010000003">
    <property type="protein sequence ID" value="CAK1240430.1"/>
    <property type="molecule type" value="Genomic_DNA"/>
</dbReference>
<evidence type="ECO:0000256" key="4">
    <source>
        <dbReference type="ARBA" id="ARBA00022692"/>
    </source>
</evidence>
<feature type="transmembrane region" description="Helical" evidence="7">
    <location>
        <begin position="12"/>
        <end position="34"/>
    </location>
</feature>
<feature type="transmembrane region" description="Helical" evidence="7">
    <location>
        <begin position="106"/>
        <end position="131"/>
    </location>
</feature>
<dbReference type="InterPro" id="IPR020846">
    <property type="entry name" value="MFS_dom"/>
</dbReference>
<evidence type="ECO:0000313" key="10">
    <source>
        <dbReference type="Proteomes" id="UP001314262"/>
    </source>
</evidence>
<feature type="transmembrane region" description="Helical" evidence="7">
    <location>
        <begin position="466"/>
        <end position="487"/>
    </location>
</feature>
<dbReference type="SUPFAM" id="SSF103473">
    <property type="entry name" value="MFS general substrate transporter"/>
    <property type="match status" value="1"/>
</dbReference>
<feature type="transmembrane region" description="Helical" evidence="7">
    <location>
        <begin position="244"/>
        <end position="263"/>
    </location>
</feature>
<keyword evidence="4 7" id="KW-0812">Transmembrane</keyword>
<feature type="transmembrane region" description="Helical" evidence="7">
    <location>
        <begin position="320"/>
        <end position="342"/>
    </location>
</feature>
<keyword evidence="2" id="KW-0813">Transport</keyword>
<evidence type="ECO:0000313" key="9">
    <source>
        <dbReference type="EMBL" id="CAK1240430.1"/>
    </source>
</evidence>
<dbReference type="PANTHER" id="PTHR42718:SF24">
    <property type="entry name" value="MAJOR FACILITATOR SUPERFAMILY (MFS) PROFILE DOMAIN-CONTAINING PROTEIN"/>
    <property type="match status" value="1"/>
</dbReference>
<feature type="domain" description="Major facilitator superfamily (MFS) profile" evidence="8">
    <location>
        <begin position="15"/>
        <end position="492"/>
    </location>
</feature>
<sequence>MSVTQNGKGYNRTLAFTIMMLAAISGSLMQTSLGTALPSLMKAFDISISTAQQATTWFLLTNGIMVPLSAYLANRVPTKYLQLSASLALLVGIIITMLTPENSNSWWIFVAGRIVTALGVGIVMPLLQIVIINMYAPEERGAAMGMMGLVVGMGPAIGPTLTGWILKENHTIFGLTLSDHWQSIFIIPFIIIAIATLLTPVFVKNVIQTSKIKMDYFSVVLSTIGFGLFLWGFTNVSTQGWGDWSQVILPISAGIVVIILFGWRQLKLDKPFLDIRVFMNKEFTIASAQIILLTMAMYGVEMMLPTYLQNVRGLNPFDSGLTLMWGALCLGLISPIAGILYNKVGTKRLSFVGFSMLALGTLPYIYLTPETPTLLITVLYTMRMAGVALTMMPLTTAAMSALPDSMGSHGTAANNTVRQVASSVVVALMTSVVQNVTSNHLPSSSLKTTDPILYASKALNASMDGFQIAFILSFIFAVIGIFLLIFLKSGKESNK</sequence>
<dbReference type="PROSITE" id="PS50850">
    <property type="entry name" value="MFS"/>
    <property type="match status" value="1"/>
</dbReference>
<feature type="transmembrane region" description="Helical" evidence="7">
    <location>
        <begin position="185"/>
        <end position="203"/>
    </location>
</feature>
<feature type="transmembrane region" description="Helical" evidence="7">
    <location>
        <begin position="283"/>
        <end position="300"/>
    </location>
</feature>
<keyword evidence="6 7" id="KW-0472">Membrane</keyword>
<dbReference type="PRINTS" id="PR01036">
    <property type="entry name" value="TCRTETB"/>
</dbReference>
<evidence type="ECO:0000256" key="7">
    <source>
        <dbReference type="SAM" id="Phobius"/>
    </source>
</evidence>
<organism evidence="9 10">
    <name type="scientific">Fructobacillus tropaeoli</name>
    <dbReference type="NCBI Taxonomy" id="709323"/>
    <lineage>
        <taxon>Bacteria</taxon>
        <taxon>Bacillati</taxon>
        <taxon>Bacillota</taxon>
        <taxon>Bacilli</taxon>
        <taxon>Lactobacillales</taxon>
        <taxon>Lactobacillaceae</taxon>
        <taxon>Fructobacillus</taxon>
    </lineage>
</organism>
<evidence type="ECO:0000256" key="5">
    <source>
        <dbReference type="ARBA" id="ARBA00022989"/>
    </source>
</evidence>
<keyword evidence="10" id="KW-1185">Reference proteome</keyword>
<evidence type="ECO:0000259" key="8">
    <source>
        <dbReference type="PROSITE" id="PS50850"/>
    </source>
</evidence>
<feature type="transmembrane region" description="Helical" evidence="7">
    <location>
        <begin position="54"/>
        <end position="73"/>
    </location>
</feature>
<protein>
    <submittedName>
        <fullName evidence="9">Includes anhydromuropeptide permease AmpG (ProP)</fullName>
    </submittedName>
</protein>
<evidence type="ECO:0000256" key="3">
    <source>
        <dbReference type="ARBA" id="ARBA00022475"/>
    </source>
</evidence>